<protein>
    <recommendedName>
        <fullName evidence="2">Retroviral polymerase SH3-like domain-containing protein</fullName>
    </recommendedName>
</protein>
<feature type="region of interest" description="Disordered" evidence="1">
    <location>
        <begin position="1"/>
        <end position="30"/>
    </location>
</feature>
<reference evidence="3" key="2">
    <citation type="submission" date="2022-01" db="EMBL/GenBank/DDBJ databases">
        <authorList>
            <person name="Yamashiro T."/>
            <person name="Shiraishi A."/>
            <person name="Satake H."/>
            <person name="Nakayama K."/>
        </authorList>
    </citation>
    <scope>NUCLEOTIDE SEQUENCE</scope>
</reference>
<dbReference type="InterPro" id="IPR057670">
    <property type="entry name" value="SH3_retrovirus"/>
</dbReference>
<reference evidence="3" key="1">
    <citation type="journal article" date="2022" name="Int. J. Mol. Sci.">
        <title>Draft Genome of Tanacetum Coccineum: Genomic Comparison of Closely Related Tanacetum-Family Plants.</title>
        <authorList>
            <person name="Yamashiro T."/>
            <person name="Shiraishi A."/>
            <person name="Nakayama K."/>
            <person name="Satake H."/>
        </authorList>
    </citation>
    <scope>NUCLEOTIDE SEQUENCE</scope>
</reference>
<keyword evidence="4" id="KW-1185">Reference proteome</keyword>
<evidence type="ECO:0000256" key="1">
    <source>
        <dbReference type="SAM" id="MobiDB-lite"/>
    </source>
</evidence>
<feature type="domain" description="Retroviral polymerase SH3-like" evidence="2">
    <location>
        <begin position="381"/>
        <end position="413"/>
    </location>
</feature>
<comment type="caution">
    <text evidence="3">The sequence shown here is derived from an EMBL/GenBank/DDBJ whole genome shotgun (WGS) entry which is preliminary data.</text>
</comment>
<evidence type="ECO:0000313" key="4">
    <source>
        <dbReference type="Proteomes" id="UP001151760"/>
    </source>
</evidence>
<dbReference type="Proteomes" id="UP001151760">
    <property type="component" value="Unassembled WGS sequence"/>
</dbReference>
<evidence type="ECO:0000259" key="2">
    <source>
        <dbReference type="Pfam" id="PF25597"/>
    </source>
</evidence>
<feature type="region of interest" description="Disordered" evidence="1">
    <location>
        <begin position="244"/>
        <end position="284"/>
    </location>
</feature>
<dbReference type="Pfam" id="PF14223">
    <property type="entry name" value="Retrotran_gag_2"/>
    <property type="match status" value="1"/>
</dbReference>
<name>A0ABQ5FIR0_9ASTR</name>
<dbReference type="PANTHER" id="PTHR47481:SF31">
    <property type="entry name" value="OS01G0873500 PROTEIN"/>
    <property type="match status" value="1"/>
</dbReference>
<dbReference type="EMBL" id="BQNB010017435">
    <property type="protein sequence ID" value="GJT63151.1"/>
    <property type="molecule type" value="Genomic_DNA"/>
</dbReference>
<organism evidence="3 4">
    <name type="scientific">Tanacetum coccineum</name>
    <dbReference type="NCBI Taxonomy" id="301880"/>
    <lineage>
        <taxon>Eukaryota</taxon>
        <taxon>Viridiplantae</taxon>
        <taxon>Streptophyta</taxon>
        <taxon>Embryophyta</taxon>
        <taxon>Tracheophyta</taxon>
        <taxon>Spermatophyta</taxon>
        <taxon>Magnoliopsida</taxon>
        <taxon>eudicotyledons</taxon>
        <taxon>Gunneridae</taxon>
        <taxon>Pentapetalae</taxon>
        <taxon>asterids</taxon>
        <taxon>campanulids</taxon>
        <taxon>Asterales</taxon>
        <taxon>Asteraceae</taxon>
        <taxon>Asteroideae</taxon>
        <taxon>Anthemideae</taxon>
        <taxon>Anthemidinae</taxon>
        <taxon>Tanacetum</taxon>
    </lineage>
</organism>
<proteinExistence type="predicted"/>
<accession>A0ABQ5FIR0</accession>
<gene>
    <name evidence="3" type="ORF">Tco_1006684</name>
</gene>
<sequence length="502" mass="57260">MGNVKKSIAKRTRHQRQYDRRVNKRQMQTQESKINTCKALDTDLVVTESSGIESEVQDESSRSRNDTVIDDADIRPIYDEEPMAKMVVVAQNTNNTTIRFEKKIKFVEQPNGPAPDPETVDPDMIDQYYESVSQEQEVACLMLSIKAFHTCKQEDGQSVSSYLLKMKSYLDTLERLGNAMPNELGVSLILNSLNKDYDQIVQNYNMHIMGKTIAELHVMLKLYENGIPKKAKTPAVLAIREGKIQKDKKKPQGAMSKAKGKNKLAYAPKTKIPPPPKRDNPAKDSIYHHYKEVGYWRRNCSSYHAELKKRKNAGKASNSGFRRSKKLKHRALHLYMGNEMRATVEAIGSFDLILPSGLIIVLDNGHYAPTVTRGVVSISRYPKETMGYYFYYPPENKIFISRNAKFFENSFMVQEASGSNEGLEIIQEEDTQHSKNTSKEHDDVAPIEVEPQNVRVPVRRSTRIPQALDRYGYYVDVEEYELGDFNEPPNYKAALADPESDK</sequence>
<dbReference type="Pfam" id="PF25597">
    <property type="entry name" value="SH3_retrovirus"/>
    <property type="match status" value="1"/>
</dbReference>
<evidence type="ECO:0000313" key="3">
    <source>
        <dbReference type="EMBL" id="GJT63151.1"/>
    </source>
</evidence>
<dbReference type="PANTHER" id="PTHR47481">
    <property type="match status" value="1"/>
</dbReference>